<dbReference type="Proteomes" id="UP000326202">
    <property type="component" value="Chromosome"/>
</dbReference>
<dbReference type="SUPFAM" id="SSF56219">
    <property type="entry name" value="DNase I-like"/>
    <property type="match status" value="1"/>
</dbReference>
<dbReference type="KEGG" id="htq:FRZ44_48660"/>
<dbReference type="InterPro" id="IPR005135">
    <property type="entry name" value="Endo/exonuclease/phosphatase"/>
</dbReference>
<dbReference type="GO" id="GO:0006506">
    <property type="term" value="P:GPI anchor biosynthetic process"/>
    <property type="evidence" value="ECO:0007669"/>
    <property type="project" value="TreeGrafter"/>
</dbReference>
<feature type="domain" description="Endonuclease/exonuclease/phosphatase" evidence="1">
    <location>
        <begin position="41"/>
        <end position="257"/>
    </location>
</feature>
<dbReference type="EMBL" id="CP042906">
    <property type="protein sequence ID" value="QEX19551.1"/>
    <property type="molecule type" value="Genomic_DNA"/>
</dbReference>
<dbReference type="PANTHER" id="PTHR14859:SF15">
    <property type="entry name" value="ENDONUCLEASE_EXONUCLEASE_PHOSPHATASE DOMAIN-CONTAINING PROTEIN"/>
    <property type="match status" value="1"/>
</dbReference>
<name>A0A5J6MQT2_9PROT</name>
<dbReference type="InterPro" id="IPR051916">
    <property type="entry name" value="GPI-anchor_lipid_remodeler"/>
</dbReference>
<dbReference type="InterPro" id="IPR036691">
    <property type="entry name" value="Endo/exonu/phosph_ase_sf"/>
</dbReference>
<organism evidence="2 3">
    <name type="scientific">Hypericibacter terrae</name>
    <dbReference type="NCBI Taxonomy" id="2602015"/>
    <lineage>
        <taxon>Bacteria</taxon>
        <taxon>Pseudomonadati</taxon>
        <taxon>Pseudomonadota</taxon>
        <taxon>Alphaproteobacteria</taxon>
        <taxon>Rhodospirillales</taxon>
        <taxon>Dongiaceae</taxon>
        <taxon>Hypericibacter</taxon>
    </lineage>
</organism>
<dbReference type="PANTHER" id="PTHR14859">
    <property type="entry name" value="CALCOFLUOR WHITE HYPERSENSITIVE PROTEIN PRECURSOR"/>
    <property type="match status" value="1"/>
</dbReference>
<evidence type="ECO:0000313" key="2">
    <source>
        <dbReference type="EMBL" id="QEX19551.1"/>
    </source>
</evidence>
<reference evidence="2 3" key="1">
    <citation type="submission" date="2019-08" db="EMBL/GenBank/DDBJ databases">
        <title>Hyperibacter terrae gen. nov., sp. nov. and Hyperibacter viscosus sp. nov., two new members in the family Rhodospirillaceae isolated from the rhizosphere of Hypericum perforatum.</title>
        <authorList>
            <person name="Noviana Z."/>
        </authorList>
    </citation>
    <scope>NUCLEOTIDE SEQUENCE [LARGE SCALE GENOMIC DNA]</scope>
    <source>
        <strain evidence="2 3">R5913</strain>
    </source>
</reference>
<dbReference type="Pfam" id="PF03372">
    <property type="entry name" value="Exo_endo_phos"/>
    <property type="match status" value="1"/>
</dbReference>
<protein>
    <submittedName>
        <fullName evidence="2">Diguanylate cyclase</fullName>
    </submittedName>
</protein>
<sequence length="282" mass="31005">MPNRTKERRRERLSSHILATLQQEKKSYRSGREAETGALIASYNVHKCVGMDQRFDPTRVEAVIGEIGADIIALQEADQRFGSREGLLDLQRLERENGLVPVKVKGHPKCHGWHGNVLLFREGSVSHVHQIDLPGVEPRGALVVDVDLKAGSLRVVAAHLGLLRRSRLRQAEAIVSAVAARGERPTLLLGDLNEWRVGPRSSLENLHPEFGPLTAHLPSFPSRFPLFALDRILGSPHDLITGIEVHDTPLARVASDHLPIKAHIDLKHLTATAPSSKGKVAA</sequence>
<dbReference type="Gene3D" id="3.60.10.10">
    <property type="entry name" value="Endonuclease/exonuclease/phosphatase"/>
    <property type="match status" value="1"/>
</dbReference>
<dbReference type="GO" id="GO:0003824">
    <property type="term" value="F:catalytic activity"/>
    <property type="evidence" value="ECO:0007669"/>
    <property type="project" value="InterPro"/>
</dbReference>
<evidence type="ECO:0000259" key="1">
    <source>
        <dbReference type="Pfam" id="PF03372"/>
    </source>
</evidence>
<dbReference type="GO" id="GO:0016020">
    <property type="term" value="C:membrane"/>
    <property type="evidence" value="ECO:0007669"/>
    <property type="project" value="GOC"/>
</dbReference>
<keyword evidence="3" id="KW-1185">Reference proteome</keyword>
<dbReference type="RefSeq" id="WP_225308429.1">
    <property type="nucleotide sequence ID" value="NZ_CP042906.1"/>
</dbReference>
<proteinExistence type="predicted"/>
<accession>A0A5J6MQT2</accession>
<evidence type="ECO:0000313" key="3">
    <source>
        <dbReference type="Proteomes" id="UP000326202"/>
    </source>
</evidence>
<dbReference type="AlphaFoldDB" id="A0A5J6MQT2"/>
<gene>
    <name evidence="2" type="ORF">FRZ44_48660</name>
</gene>